<proteinExistence type="predicted"/>
<dbReference type="Gene3D" id="1.10.10.10">
    <property type="entry name" value="Winged helix-like DNA-binding domain superfamily/Winged helix DNA-binding domain"/>
    <property type="match status" value="1"/>
</dbReference>
<dbReference type="InterPro" id="IPR036388">
    <property type="entry name" value="WH-like_DNA-bd_sf"/>
</dbReference>
<evidence type="ECO:0000313" key="4">
    <source>
        <dbReference type="EMBL" id="MBO1307245.1"/>
    </source>
</evidence>
<dbReference type="InterPro" id="IPR018656">
    <property type="entry name" value="DUF2087"/>
</dbReference>
<dbReference type="EMBL" id="JAFREM010000021">
    <property type="protein sequence ID" value="MBO1307245.1"/>
    <property type="molecule type" value="Genomic_DNA"/>
</dbReference>
<accession>A0ABS3LDQ9</accession>
<dbReference type="Pfam" id="PF09860">
    <property type="entry name" value="DUF2087"/>
    <property type="match status" value="1"/>
</dbReference>
<protein>
    <submittedName>
        <fullName evidence="4">DUF2087 domain-containing protein</fullName>
    </submittedName>
</protein>
<keyword evidence="2" id="KW-0804">Transcription</keyword>
<dbReference type="SMART" id="SM00421">
    <property type="entry name" value="HTH_LUXR"/>
    <property type="match status" value="1"/>
</dbReference>
<organism evidence="4 5">
    <name type="scientific">Candidatus Enterococcus moelleringii</name>
    <dbReference type="NCBI Taxonomy" id="2815325"/>
    <lineage>
        <taxon>Bacteria</taxon>
        <taxon>Bacillati</taxon>
        <taxon>Bacillota</taxon>
        <taxon>Bacilli</taxon>
        <taxon>Lactobacillales</taxon>
        <taxon>Enterococcaceae</taxon>
        <taxon>Enterococcus</taxon>
    </lineage>
</organism>
<keyword evidence="5" id="KW-1185">Reference proteome</keyword>
<evidence type="ECO:0000256" key="2">
    <source>
        <dbReference type="ARBA" id="ARBA00023163"/>
    </source>
</evidence>
<gene>
    <name evidence="4" type="ORF">JZO70_13795</name>
</gene>
<feature type="domain" description="HTH luxR-type" evidence="3">
    <location>
        <begin position="72"/>
        <end position="124"/>
    </location>
</feature>
<reference evidence="4 5" key="1">
    <citation type="submission" date="2021-03" db="EMBL/GenBank/DDBJ databases">
        <title>Enterococcal diversity collection.</title>
        <authorList>
            <person name="Gilmore M.S."/>
            <person name="Schwartzman J."/>
            <person name="Van Tyne D."/>
            <person name="Martin M."/>
            <person name="Earl A.M."/>
            <person name="Manson A.L."/>
            <person name="Straub T."/>
            <person name="Salamzade R."/>
            <person name="Saavedra J."/>
            <person name="Lebreton F."/>
            <person name="Prichula J."/>
            <person name="Schaufler K."/>
            <person name="Gaca A."/>
            <person name="Sgardioli B."/>
            <person name="Wagenaar J."/>
            <person name="Strong T."/>
        </authorList>
    </citation>
    <scope>NUCLEOTIDE SEQUENCE [LARGE SCALE GENOMIC DNA]</scope>
    <source>
        <strain evidence="4 5">669A</strain>
    </source>
</reference>
<dbReference type="InterPro" id="IPR000792">
    <property type="entry name" value="Tscrpt_reg_LuxR_C"/>
</dbReference>
<evidence type="ECO:0000259" key="3">
    <source>
        <dbReference type="SMART" id="SM00421"/>
    </source>
</evidence>
<evidence type="ECO:0000313" key="5">
    <source>
        <dbReference type="Proteomes" id="UP000664601"/>
    </source>
</evidence>
<dbReference type="Proteomes" id="UP000664601">
    <property type="component" value="Unassembled WGS sequence"/>
</dbReference>
<dbReference type="SUPFAM" id="SSF46894">
    <property type="entry name" value="C-terminal effector domain of the bipartite response regulators"/>
    <property type="match status" value="1"/>
</dbReference>
<comment type="caution">
    <text evidence="4">The sequence shown here is derived from an EMBL/GenBank/DDBJ whole genome shotgun (WGS) entry which is preliminary data.</text>
</comment>
<dbReference type="RefSeq" id="WP_207674174.1">
    <property type="nucleotide sequence ID" value="NZ_JAFREM010000021.1"/>
</dbReference>
<sequence length="239" mass="27630">MNAVEETIEDYQKGYQYQDEVYHCLYCDQIYEDGYIYPVDGKQALAQKAMVHHLNTQHAGALGSLIAQRKEISGLSESQQDILELFARQLSDSVIAQRLGISTSTVRNHRFKLREKEKQAKVFLSIMSLLKDEPFIPPHRGARMIDERYHITPAERTKVLATYFTKEGRLTSLPSKEKRKVIVLGKIVEGFDSSKNYSEAAVNEILLLIHEDYVTLRRYLVEYGFMNRTKDGKSYWVID</sequence>
<name>A0ABS3LDQ9_9ENTE</name>
<keyword evidence="1" id="KW-0805">Transcription regulation</keyword>
<evidence type="ECO:0000256" key="1">
    <source>
        <dbReference type="ARBA" id="ARBA00023015"/>
    </source>
</evidence>
<dbReference type="InterPro" id="IPR016032">
    <property type="entry name" value="Sig_transdc_resp-reg_C-effctor"/>
</dbReference>
<dbReference type="Pfam" id="PF00196">
    <property type="entry name" value="GerE"/>
    <property type="match status" value="1"/>
</dbReference>